<feature type="compositionally biased region" description="Basic and acidic residues" evidence="2">
    <location>
        <begin position="185"/>
        <end position="197"/>
    </location>
</feature>
<dbReference type="RefSeq" id="WP_161716358.1">
    <property type="nucleotide sequence ID" value="NZ_JAAAPO010000001.1"/>
</dbReference>
<dbReference type="EMBL" id="JAAAPO010000001">
    <property type="protein sequence ID" value="NBC35055.1"/>
    <property type="molecule type" value="Genomic_DNA"/>
</dbReference>
<accession>A0ABW9X967</accession>
<dbReference type="Pfam" id="PF01551">
    <property type="entry name" value="Peptidase_M23"/>
    <property type="match status" value="1"/>
</dbReference>
<evidence type="ECO:0000259" key="4">
    <source>
        <dbReference type="PROSITE" id="PS51782"/>
    </source>
</evidence>
<reference evidence="6" key="1">
    <citation type="submission" date="2020-01" db="EMBL/GenBank/DDBJ databases">
        <title>Sphingomonas sp. strain CSW-10.</title>
        <authorList>
            <person name="Chen W.-M."/>
        </authorList>
    </citation>
    <scope>NUCLEOTIDE SEQUENCE [LARGE SCALE GENOMIC DNA]</scope>
    <source>
        <strain evidence="6">FSY-8</strain>
    </source>
</reference>
<evidence type="ECO:0000256" key="2">
    <source>
        <dbReference type="SAM" id="MobiDB-lite"/>
    </source>
</evidence>
<feature type="compositionally biased region" description="Low complexity" evidence="2">
    <location>
        <begin position="334"/>
        <end position="357"/>
    </location>
</feature>
<dbReference type="InterPro" id="IPR016047">
    <property type="entry name" value="M23ase_b-sheet_dom"/>
</dbReference>
<dbReference type="Gene3D" id="2.70.70.10">
    <property type="entry name" value="Glucose Permease (Domain IIA)"/>
    <property type="match status" value="1"/>
</dbReference>
<feature type="signal peptide" evidence="3">
    <location>
        <begin position="1"/>
        <end position="25"/>
    </location>
</feature>
<dbReference type="Proteomes" id="UP000753724">
    <property type="component" value="Unassembled WGS sequence"/>
</dbReference>
<evidence type="ECO:0000313" key="5">
    <source>
        <dbReference type="EMBL" id="NBC35055.1"/>
    </source>
</evidence>
<dbReference type="PROSITE" id="PS51782">
    <property type="entry name" value="LYSM"/>
    <property type="match status" value="2"/>
</dbReference>
<evidence type="ECO:0000313" key="6">
    <source>
        <dbReference type="Proteomes" id="UP000753724"/>
    </source>
</evidence>
<dbReference type="CDD" id="cd12797">
    <property type="entry name" value="M23_peptidase"/>
    <property type="match status" value="1"/>
</dbReference>
<feature type="domain" description="LysM" evidence="4">
    <location>
        <begin position="61"/>
        <end position="105"/>
    </location>
</feature>
<dbReference type="Pfam" id="PF01476">
    <property type="entry name" value="LysM"/>
    <property type="match status" value="2"/>
</dbReference>
<dbReference type="SMART" id="SM00257">
    <property type="entry name" value="LysM"/>
    <property type="match status" value="2"/>
</dbReference>
<dbReference type="SUPFAM" id="SSF54106">
    <property type="entry name" value="LysM domain"/>
    <property type="match status" value="1"/>
</dbReference>
<evidence type="ECO:0000256" key="3">
    <source>
        <dbReference type="SAM" id="SignalP"/>
    </source>
</evidence>
<gene>
    <name evidence="5" type="ORF">GTZ99_00615</name>
</gene>
<dbReference type="PANTHER" id="PTHR21666:SF289">
    <property type="entry name" value="L-ALA--D-GLU ENDOPEPTIDASE"/>
    <property type="match status" value="1"/>
</dbReference>
<proteinExistence type="predicted"/>
<feature type="region of interest" description="Disordered" evidence="2">
    <location>
        <begin position="314"/>
        <end position="357"/>
    </location>
</feature>
<dbReference type="InterPro" id="IPR011055">
    <property type="entry name" value="Dup_hybrid_motif"/>
</dbReference>
<feature type="compositionally biased region" description="Pro residues" evidence="2">
    <location>
        <begin position="166"/>
        <end position="184"/>
    </location>
</feature>
<dbReference type="InterPro" id="IPR018392">
    <property type="entry name" value="LysM"/>
</dbReference>
<feature type="domain" description="LysM" evidence="4">
    <location>
        <begin position="109"/>
        <end position="153"/>
    </location>
</feature>
<protein>
    <submittedName>
        <fullName evidence="5">Peptidoglycan DD-metalloendopeptidase family protein</fullName>
    </submittedName>
</protein>
<sequence>MSRRTTQALWACAALGALIAAPAWAAAERDDALVSKSGGKLKAVPSPSADASQVISPEDETEHVVRPGETLGGVANRARVPRVLIIEANRLKPPYEVRAGQRLVIPRTRRHVVKPGETGFDIAIKYGVPFSAISVANGLPASGHLRIGQTLLIPSVIKPSAAPAATPAPRPAPTESPAAAPAPAPRDDAPAADDARPPKLSVPVQGVVRRGFVDRATDGNVHDGLDIVAPADTAVRAAAGGLVAFAGREPLSFGNVVVIDHGNGWQTAYGFLSKITVQRGDRVKATERVGMVGHTGKATRDELHFELRHRNKPVNPVPFLPKMKGVATGGAGDTGRAAPLPSGRPASSSPSGKQKPD</sequence>
<evidence type="ECO:0000256" key="1">
    <source>
        <dbReference type="ARBA" id="ARBA00022729"/>
    </source>
</evidence>
<keyword evidence="1 3" id="KW-0732">Signal</keyword>
<organism evidence="5 6">
    <name type="scientific">Novosphingobium ovatum</name>
    <dbReference type="NCBI Taxonomy" id="1908523"/>
    <lineage>
        <taxon>Bacteria</taxon>
        <taxon>Pseudomonadati</taxon>
        <taxon>Pseudomonadota</taxon>
        <taxon>Alphaproteobacteria</taxon>
        <taxon>Sphingomonadales</taxon>
        <taxon>Sphingomonadaceae</taxon>
        <taxon>Novosphingobium</taxon>
    </lineage>
</organism>
<feature type="region of interest" description="Disordered" evidence="2">
    <location>
        <begin position="162"/>
        <end position="200"/>
    </location>
</feature>
<name>A0ABW9X967_9SPHN</name>
<comment type="caution">
    <text evidence="5">The sequence shown here is derived from an EMBL/GenBank/DDBJ whole genome shotgun (WGS) entry which is preliminary data.</text>
</comment>
<feature type="chain" id="PRO_5045735217" evidence="3">
    <location>
        <begin position="26"/>
        <end position="357"/>
    </location>
</feature>
<dbReference type="InterPro" id="IPR050570">
    <property type="entry name" value="Cell_wall_metabolism_enzyme"/>
</dbReference>
<dbReference type="PANTHER" id="PTHR21666">
    <property type="entry name" value="PEPTIDASE-RELATED"/>
    <property type="match status" value="1"/>
</dbReference>
<dbReference type="Gene3D" id="3.10.350.10">
    <property type="entry name" value="LysM domain"/>
    <property type="match status" value="2"/>
</dbReference>
<dbReference type="CDD" id="cd00118">
    <property type="entry name" value="LysM"/>
    <property type="match status" value="2"/>
</dbReference>
<dbReference type="InterPro" id="IPR036779">
    <property type="entry name" value="LysM_dom_sf"/>
</dbReference>
<dbReference type="SUPFAM" id="SSF51261">
    <property type="entry name" value="Duplicated hybrid motif"/>
    <property type="match status" value="1"/>
</dbReference>
<keyword evidence="6" id="KW-1185">Reference proteome</keyword>